<feature type="transmembrane region" description="Helical" evidence="8">
    <location>
        <begin position="432"/>
        <end position="450"/>
    </location>
</feature>
<dbReference type="RefSeq" id="WP_193954384.1">
    <property type="nucleotide sequence ID" value="NZ_JADEYS010000017.1"/>
</dbReference>
<dbReference type="AlphaFoldDB" id="A0A8J7FFR2"/>
<dbReference type="Pfam" id="PF00664">
    <property type="entry name" value="ABC_membrane"/>
    <property type="match status" value="1"/>
</dbReference>
<feature type="domain" description="ABC transmembrane type-1" evidence="10">
    <location>
        <begin position="205"/>
        <end position="485"/>
    </location>
</feature>
<dbReference type="GO" id="GO:0140359">
    <property type="term" value="F:ABC-type transporter activity"/>
    <property type="evidence" value="ECO:0007669"/>
    <property type="project" value="InterPro"/>
</dbReference>
<evidence type="ECO:0000256" key="2">
    <source>
        <dbReference type="ARBA" id="ARBA00022692"/>
    </source>
</evidence>
<dbReference type="PROSITE" id="PS50929">
    <property type="entry name" value="ABC_TM1F"/>
    <property type="match status" value="1"/>
</dbReference>
<dbReference type="PROSITE" id="PS50893">
    <property type="entry name" value="ABC_TRANSPORTER_2"/>
    <property type="match status" value="1"/>
</dbReference>
<reference evidence="11" key="1">
    <citation type="submission" date="2020-10" db="EMBL/GenBank/DDBJ databases">
        <title>Bacterium isolated from coastal waters sediment.</title>
        <authorList>
            <person name="Chen R.-J."/>
            <person name="Lu D.-C."/>
            <person name="Zhu K.-L."/>
            <person name="Du Z.-J."/>
        </authorList>
    </citation>
    <scope>NUCLEOTIDE SEQUENCE</scope>
    <source>
        <strain evidence="11">N1Y112</strain>
    </source>
</reference>
<comment type="caution">
    <text evidence="11">The sequence shown here is derived from an EMBL/GenBank/DDBJ whole genome shotgun (WGS) entry which is preliminary data.</text>
</comment>
<evidence type="ECO:0000259" key="9">
    <source>
        <dbReference type="PROSITE" id="PS50893"/>
    </source>
</evidence>
<evidence type="ECO:0000256" key="1">
    <source>
        <dbReference type="ARBA" id="ARBA00004651"/>
    </source>
</evidence>
<feature type="transmembrane region" description="Helical" evidence="8">
    <location>
        <begin position="202"/>
        <end position="228"/>
    </location>
</feature>
<dbReference type="InterPro" id="IPR027417">
    <property type="entry name" value="P-loop_NTPase"/>
</dbReference>
<dbReference type="InterPro" id="IPR039421">
    <property type="entry name" value="Type_1_exporter"/>
</dbReference>
<dbReference type="PROSITE" id="PS00675">
    <property type="entry name" value="SIGMA54_INTERACT_1"/>
    <property type="match status" value="1"/>
</dbReference>
<evidence type="ECO:0000256" key="4">
    <source>
        <dbReference type="ARBA" id="ARBA00022840"/>
    </source>
</evidence>
<dbReference type="GO" id="GO:0034040">
    <property type="term" value="F:ATPase-coupled lipid transmembrane transporter activity"/>
    <property type="evidence" value="ECO:0007669"/>
    <property type="project" value="TreeGrafter"/>
</dbReference>
<keyword evidence="5 8" id="KW-1133">Transmembrane helix</keyword>
<evidence type="ECO:0000256" key="7">
    <source>
        <dbReference type="SAM" id="MobiDB-lite"/>
    </source>
</evidence>
<dbReference type="SUPFAM" id="SSF52540">
    <property type="entry name" value="P-loop containing nucleoside triphosphate hydrolases"/>
    <property type="match status" value="1"/>
</dbReference>
<dbReference type="PANTHER" id="PTHR24221:SF248">
    <property type="entry name" value="ABC TRANSPORTER TRANSMEMBRANE REGION"/>
    <property type="match status" value="1"/>
</dbReference>
<keyword evidence="4 11" id="KW-0067">ATP-binding</keyword>
<feature type="region of interest" description="Disordered" evidence="7">
    <location>
        <begin position="1"/>
        <end position="20"/>
    </location>
</feature>
<dbReference type="InterPro" id="IPR003593">
    <property type="entry name" value="AAA+_ATPase"/>
</dbReference>
<dbReference type="Gene3D" id="3.90.70.10">
    <property type="entry name" value="Cysteine proteinases"/>
    <property type="match status" value="1"/>
</dbReference>
<dbReference type="InterPro" id="IPR003439">
    <property type="entry name" value="ABC_transporter-like_ATP-bd"/>
</dbReference>
<evidence type="ECO:0000313" key="12">
    <source>
        <dbReference type="Proteomes" id="UP000640333"/>
    </source>
</evidence>
<dbReference type="Pfam" id="PF00005">
    <property type="entry name" value="ABC_tran"/>
    <property type="match status" value="1"/>
</dbReference>
<dbReference type="PANTHER" id="PTHR24221">
    <property type="entry name" value="ATP-BINDING CASSETTE SUB-FAMILY B"/>
    <property type="match status" value="1"/>
</dbReference>
<dbReference type="SMART" id="SM00382">
    <property type="entry name" value="AAA"/>
    <property type="match status" value="1"/>
</dbReference>
<evidence type="ECO:0000313" key="11">
    <source>
        <dbReference type="EMBL" id="MBE9398689.1"/>
    </source>
</evidence>
<dbReference type="Gene3D" id="3.40.50.300">
    <property type="entry name" value="P-loop containing nucleotide triphosphate hydrolases"/>
    <property type="match status" value="1"/>
</dbReference>
<dbReference type="GO" id="GO:0016887">
    <property type="term" value="F:ATP hydrolysis activity"/>
    <property type="evidence" value="ECO:0007669"/>
    <property type="project" value="InterPro"/>
</dbReference>
<feature type="transmembrane region" description="Helical" evidence="8">
    <location>
        <begin position="240"/>
        <end position="260"/>
    </location>
</feature>
<dbReference type="InterPro" id="IPR025662">
    <property type="entry name" value="Sigma_54_int_dom_ATP-bd_1"/>
</dbReference>
<dbReference type="SUPFAM" id="SSF90123">
    <property type="entry name" value="ABC transporter transmembrane region"/>
    <property type="match status" value="1"/>
</dbReference>
<feature type="domain" description="ABC transporter" evidence="9">
    <location>
        <begin position="519"/>
        <end position="750"/>
    </location>
</feature>
<keyword evidence="3" id="KW-0547">Nucleotide-binding</keyword>
<keyword evidence="12" id="KW-1185">Reference proteome</keyword>
<dbReference type="GO" id="GO:0005524">
    <property type="term" value="F:ATP binding"/>
    <property type="evidence" value="ECO:0007669"/>
    <property type="project" value="UniProtKB-KW"/>
</dbReference>
<organism evidence="11 12">
    <name type="scientific">Pontibacterium sinense</name>
    <dbReference type="NCBI Taxonomy" id="2781979"/>
    <lineage>
        <taxon>Bacteria</taxon>
        <taxon>Pseudomonadati</taxon>
        <taxon>Pseudomonadota</taxon>
        <taxon>Gammaproteobacteria</taxon>
        <taxon>Oceanospirillales</taxon>
        <taxon>Oceanospirillaceae</taxon>
        <taxon>Pontibacterium</taxon>
    </lineage>
</organism>
<dbReference type="Proteomes" id="UP000640333">
    <property type="component" value="Unassembled WGS sequence"/>
</dbReference>
<dbReference type="GO" id="GO:0005886">
    <property type="term" value="C:plasma membrane"/>
    <property type="evidence" value="ECO:0007669"/>
    <property type="project" value="UniProtKB-SubCell"/>
</dbReference>
<dbReference type="InterPro" id="IPR036640">
    <property type="entry name" value="ABC1_TM_sf"/>
</dbReference>
<protein>
    <submittedName>
        <fullName evidence="11">ATP-binding cassette domain-containing protein</fullName>
    </submittedName>
</protein>
<dbReference type="Gene3D" id="1.20.1560.10">
    <property type="entry name" value="ABC transporter type 1, transmembrane domain"/>
    <property type="match status" value="1"/>
</dbReference>
<evidence type="ECO:0000256" key="8">
    <source>
        <dbReference type="SAM" id="Phobius"/>
    </source>
</evidence>
<keyword evidence="2 8" id="KW-0812">Transmembrane</keyword>
<evidence type="ECO:0000256" key="6">
    <source>
        <dbReference type="ARBA" id="ARBA00023136"/>
    </source>
</evidence>
<name>A0A8J7FFR2_9GAMM</name>
<feature type="transmembrane region" description="Helical" evidence="8">
    <location>
        <begin position="456"/>
        <end position="473"/>
    </location>
</feature>
<dbReference type="EMBL" id="JADEYS010000017">
    <property type="protein sequence ID" value="MBE9398689.1"/>
    <property type="molecule type" value="Genomic_DNA"/>
</dbReference>
<comment type="subcellular location">
    <subcellularLocation>
        <location evidence="1">Cell membrane</location>
        <topology evidence="1">Multi-pass membrane protein</topology>
    </subcellularLocation>
</comment>
<keyword evidence="6 8" id="KW-0472">Membrane</keyword>
<dbReference type="InterPro" id="IPR011527">
    <property type="entry name" value="ABC1_TM_dom"/>
</dbReference>
<accession>A0A8J7FFR2</accession>
<sequence>MSTDVVKEQPNADDQLSADEPVSVADQKIFEDDQNDALSEVLTAALRADSLDDLQSGSPYSACLLPLLRSLGWNHYARELIEALPHFSDYLELVDLRNILVRLGYESMPRKTRLNQVSNELYPCLFVDEDDKPLVLLSADEEHEGQVRYFDALQGEELVGHLDNRKGCAYLFTHINTTHGQTVSTKSSAEWFDQLLGRFRNLFGWLLGMTFLINLITMSVPLFIMMVYDKVIGAESVDALPTMVAGIILLLISDIVLRYFRGRLMGNMAGRMDYLIGVETFRQILSLPPILTERSTMAAQLARLKQFDSVRDFFTGPNASTLLDLPFIPLMIALIAFIAGWAAIVPVVMLLLFMVFGLMWLPVSAGRVLRTGQARNDKQKMLIQSLAGRSEIKGAAAEQSWLGRFREYSAESSTANYKAAVASSVINAVSQAGVAIGSLAVLVIGVYSVMAGDMTVGALIATMVLIGKVLSPIQQTFLSFGRFKQVMAAVKQLNQLMKLDVEKNSRASSVMLSGLKGRIGIDRISFRYSPNSDPALTGVSLVAEPGEMVVITGDTGSGKSTLVKLIAGMYKPQAGSLTLDEHDIRQLNAKDLRRAIAYVPQNAQLFHGTIAQNIRMNDVLATDEDLRRVAEAVGILDDILALPQGFETSIGDERTRRLTPGFVHGISMARAFVCSAPVVILDEPGASLDREGDMKLVSQLRALKGKKTVLVVTHRPSHIRLADKAIVLDKGLTKFAGEPEQALQVLVGGLREGK</sequence>
<gene>
    <name evidence="11" type="ORF">IOQ59_15630</name>
</gene>
<evidence type="ECO:0000259" key="10">
    <source>
        <dbReference type="PROSITE" id="PS50929"/>
    </source>
</evidence>
<proteinExistence type="predicted"/>
<evidence type="ECO:0000256" key="5">
    <source>
        <dbReference type="ARBA" id="ARBA00022989"/>
    </source>
</evidence>
<evidence type="ECO:0000256" key="3">
    <source>
        <dbReference type="ARBA" id="ARBA00022741"/>
    </source>
</evidence>
<feature type="transmembrane region" description="Helical" evidence="8">
    <location>
        <begin position="327"/>
        <end position="360"/>
    </location>
</feature>